<dbReference type="GO" id="GO:0005783">
    <property type="term" value="C:endoplasmic reticulum"/>
    <property type="evidence" value="ECO:0007669"/>
    <property type="project" value="TreeGrafter"/>
</dbReference>
<keyword evidence="2" id="KW-0808">Transferase</keyword>
<keyword evidence="1" id="KW-1133">Transmembrane helix</keyword>
<reference evidence="2" key="1">
    <citation type="submission" date="2020-05" db="EMBL/GenBank/DDBJ databases">
        <title>Phylogenomic resolution of chytrid fungi.</title>
        <authorList>
            <person name="Stajich J.E."/>
            <person name="Amses K."/>
            <person name="Simmons R."/>
            <person name="Seto K."/>
            <person name="Myers J."/>
            <person name="Bonds A."/>
            <person name="Quandt C.A."/>
            <person name="Barry K."/>
            <person name="Liu P."/>
            <person name="Grigoriev I."/>
            <person name="Longcore J.E."/>
            <person name="James T.Y."/>
        </authorList>
    </citation>
    <scope>NUCLEOTIDE SEQUENCE</scope>
    <source>
        <strain evidence="2">JEL0513</strain>
    </source>
</reference>
<protein>
    <submittedName>
        <fullName evidence="2">Phosphatidylinositol N-acetylglucosaminyltransferase subunit gpi1</fullName>
    </submittedName>
</protein>
<keyword evidence="1" id="KW-0472">Membrane</keyword>
<dbReference type="Pfam" id="PF05024">
    <property type="entry name" value="Gpi1"/>
    <property type="match status" value="1"/>
</dbReference>
<keyword evidence="1" id="KW-0812">Transmembrane</keyword>
<name>A0AAD5XJU2_9FUNG</name>
<sequence length="293" mass="33579">MSLDPLILDLSLARSLTEFHCSMEAVKYSKVSADDNDSVSRKIDRNLAMHLFASAAYRQVVQKRDRNHSDLRIILEKINECYEHELKLRGSQKSKILIEIQTKSIQFLHIIVNPLLFPVTILWFMIQFLAELGLYILNSRIKLFNKAEAVKIAAKDVSTVAYQMNLRLQQICFWPGQYMAWRKSAQKLSALPQAQYIGFYNTVWLIANDVIVGRALGSFIMLNADILASQLAATSRPKTKRRAELIPRATVFMVPDALERCNYPADAYKFANDFMDYWMVGHVRSKLCLVAPI</sequence>
<feature type="transmembrane region" description="Helical" evidence="1">
    <location>
        <begin position="115"/>
        <end position="137"/>
    </location>
</feature>
<evidence type="ECO:0000313" key="2">
    <source>
        <dbReference type="EMBL" id="KAJ3130407.1"/>
    </source>
</evidence>
<dbReference type="InterPro" id="IPR007720">
    <property type="entry name" value="PigQ/GPI1"/>
</dbReference>
<proteinExistence type="predicted"/>
<dbReference type="EMBL" id="JADGJH010000388">
    <property type="protein sequence ID" value="KAJ3130407.1"/>
    <property type="molecule type" value="Genomic_DNA"/>
</dbReference>
<dbReference type="AlphaFoldDB" id="A0AAD5XJU2"/>
<dbReference type="GO" id="GO:0016020">
    <property type="term" value="C:membrane"/>
    <property type="evidence" value="ECO:0007669"/>
    <property type="project" value="InterPro"/>
</dbReference>
<evidence type="ECO:0000256" key="1">
    <source>
        <dbReference type="SAM" id="Phobius"/>
    </source>
</evidence>
<dbReference type="GO" id="GO:0006506">
    <property type="term" value="P:GPI anchor biosynthetic process"/>
    <property type="evidence" value="ECO:0007669"/>
    <property type="project" value="InterPro"/>
</dbReference>
<comment type="caution">
    <text evidence="2">The sequence shown here is derived from an EMBL/GenBank/DDBJ whole genome shotgun (WGS) entry which is preliminary data.</text>
</comment>
<accession>A0AAD5XJU2</accession>
<dbReference type="Proteomes" id="UP001211907">
    <property type="component" value="Unassembled WGS sequence"/>
</dbReference>
<keyword evidence="2" id="KW-0328">Glycosyltransferase</keyword>
<gene>
    <name evidence="2" type="primary">GPI1</name>
    <name evidence="2" type="ORF">HK100_008082</name>
</gene>
<dbReference type="PANTHER" id="PTHR21329">
    <property type="entry name" value="PHOSPHATIDYLINOSITOL N-ACETYLGLUCOSAMINYLTRANSFERASE SUBUNIT Q-RELATED"/>
    <property type="match status" value="1"/>
</dbReference>
<keyword evidence="3" id="KW-1185">Reference proteome</keyword>
<dbReference type="PANTHER" id="PTHR21329:SF3">
    <property type="entry name" value="PHOSPHATIDYLINOSITOL N-ACETYLGLUCOSAMINYLTRANSFERASE SUBUNIT Q"/>
    <property type="match status" value="1"/>
</dbReference>
<organism evidence="2 3">
    <name type="scientific">Physocladia obscura</name>
    <dbReference type="NCBI Taxonomy" id="109957"/>
    <lineage>
        <taxon>Eukaryota</taxon>
        <taxon>Fungi</taxon>
        <taxon>Fungi incertae sedis</taxon>
        <taxon>Chytridiomycota</taxon>
        <taxon>Chytridiomycota incertae sedis</taxon>
        <taxon>Chytridiomycetes</taxon>
        <taxon>Chytridiales</taxon>
        <taxon>Chytriomycetaceae</taxon>
        <taxon>Physocladia</taxon>
    </lineage>
</organism>
<dbReference type="GO" id="GO:0016757">
    <property type="term" value="F:glycosyltransferase activity"/>
    <property type="evidence" value="ECO:0007669"/>
    <property type="project" value="UniProtKB-KW"/>
</dbReference>
<evidence type="ECO:0000313" key="3">
    <source>
        <dbReference type="Proteomes" id="UP001211907"/>
    </source>
</evidence>